<dbReference type="NCBIfam" id="TIGR02050">
    <property type="entry name" value="gshA_cyan_rel"/>
    <property type="match status" value="1"/>
</dbReference>
<name>A0A1G7E9A7_9GAMM</name>
<dbReference type="Gene3D" id="3.30.590.20">
    <property type="match status" value="1"/>
</dbReference>
<dbReference type="GO" id="GO:0042398">
    <property type="term" value="P:modified amino acid biosynthetic process"/>
    <property type="evidence" value="ECO:0007669"/>
    <property type="project" value="InterPro"/>
</dbReference>
<dbReference type="InterPro" id="IPR050141">
    <property type="entry name" value="GCL_type2/YbdK_subfam"/>
</dbReference>
<sequence>MLASTFGIEEEYFLTDLASRCVAQHGVEAFAISIRRALGQRVAREMFAAQFEVVTPVLNSLDEARDFLGHARTTMARQASEFGCGILAAGTHPLGHWRRVQATNMARYRAIFDDYRIVASRSVLAGLHVHVGVPEGVDRIRLMNRLTPWLPLLLGLSASSPFWDGRPCGLMSYRQAVCDEWPRMGIPDHFRDDAEYQRYLKVMTDTDCIGSAVNLWWNIRPSLRFPTLELRIADACPQLDDALCIAGLFRAMLGHALNAPHHDWFDDPLTRILTLENRWRAKRRGLRGLFIEPRSQSTLPFAAWLDEVLACIGSEIPPGERWIMPHARKLARVGGSAELQLATYRRARSGGADHRAALFGVVDSLMQQTAQMDLRQIA</sequence>
<organism evidence="6 7">
    <name type="scientific">Ectopseudomonas alcaliphila</name>
    <dbReference type="NCBI Taxonomy" id="101564"/>
    <lineage>
        <taxon>Bacteria</taxon>
        <taxon>Pseudomonadati</taxon>
        <taxon>Pseudomonadota</taxon>
        <taxon>Gammaproteobacteria</taxon>
        <taxon>Pseudomonadales</taxon>
        <taxon>Pseudomonadaceae</taxon>
        <taxon>Ectopseudomonas</taxon>
    </lineage>
</organism>
<comment type="similarity">
    <text evidence="4">Belongs to the glutamate--cysteine ligase type 2 family. YbdK subfamily.</text>
</comment>
<accession>A0A1G7E9A7</accession>
<dbReference type="Proteomes" id="UP000182413">
    <property type="component" value="Unassembled WGS sequence"/>
</dbReference>
<dbReference type="GO" id="GO:0005524">
    <property type="term" value="F:ATP binding"/>
    <property type="evidence" value="ECO:0007669"/>
    <property type="project" value="UniProtKB-KW"/>
</dbReference>
<dbReference type="InterPro" id="IPR006336">
    <property type="entry name" value="GCS2"/>
</dbReference>
<dbReference type="AlphaFoldDB" id="A0A1G7E9A7"/>
<keyword evidence="1 4" id="KW-0436">Ligase</keyword>
<dbReference type="PANTHER" id="PTHR36510:SF1">
    <property type="entry name" value="GLUTAMATE--CYSTEINE LIGASE 2-RELATED"/>
    <property type="match status" value="1"/>
</dbReference>
<dbReference type="EMBL" id="JAWXXP010000001">
    <property type="protein sequence ID" value="MDX5990753.1"/>
    <property type="molecule type" value="Genomic_DNA"/>
</dbReference>
<dbReference type="EMBL" id="FNAE01000003">
    <property type="protein sequence ID" value="SDE60252.1"/>
    <property type="molecule type" value="Genomic_DNA"/>
</dbReference>
<evidence type="ECO:0000256" key="2">
    <source>
        <dbReference type="ARBA" id="ARBA00022741"/>
    </source>
</evidence>
<dbReference type="Proteomes" id="UP001278050">
    <property type="component" value="Unassembled WGS sequence"/>
</dbReference>
<proteinExistence type="inferred from homology"/>
<evidence type="ECO:0000256" key="1">
    <source>
        <dbReference type="ARBA" id="ARBA00022598"/>
    </source>
</evidence>
<gene>
    <name evidence="6" type="ORF">SAMN05216575_103248</name>
    <name evidence="5" type="ORF">SIM71_01635</name>
</gene>
<evidence type="ECO:0000256" key="3">
    <source>
        <dbReference type="ARBA" id="ARBA00022840"/>
    </source>
</evidence>
<dbReference type="InterPro" id="IPR014746">
    <property type="entry name" value="Gln_synth/guanido_kin_cat_dom"/>
</dbReference>
<dbReference type="SUPFAM" id="SSF55931">
    <property type="entry name" value="Glutamine synthetase/guanido kinase"/>
    <property type="match status" value="1"/>
</dbReference>
<dbReference type="HAMAP" id="MF_01609">
    <property type="entry name" value="Glu_cys_ligase_2"/>
    <property type="match status" value="1"/>
</dbReference>
<comment type="function">
    <text evidence="4">ATP-dependent carboxylate-amine ligase which exhibits weak glutamate--cysteine ligase activity.</text>
</comment>
<evidence type="ECO:0000313" key="7">
    <source>
        <dbReference type="Proteomes" id="UP000182413"/>
    </source>
</evidence>
<dbReference type="EC" id="6.3.2.2" evidence="4"/>
<dbReference type="GO" id="GO:0004357">
    <property type="term" value="F:glutamate-cysteine ligase activity"/>
    <property type="evidence" value="ECO:0007669"/>
    <property type="project" value="UniProtKB-EC"/>
</dbReference>
<evidence type="ECO:0000313" key="8">
    <source>
        <dbReference type="Proteomes" id="UP001278050"/>
    </source>
</evidence>
<dbReference type="Pfam" id="PF04107">
    <property type="entry name" value="GCS2"/>
    <property type="match status" value="1"/>
</dbReference>
<dbReference type="RefSeq" id="WP_074678337.1">
    <property type="nucleotide sequence ID" value="NZ_CBCSET010000001.1"/>
</dbReference>
<keyword evidence="2 4" id="KW-0547">Nucleotide-binding</keyword>
<comment type="catalytic activity">
    <reaction evidence="4">
        <text>L-cysteine + L-glutamate + ATP = gamma-L-glutamyl-L-cysteine + ADP + phosphate + H(+)</text>
        <dbReference type="Rhea" id="RHEA:13285"/>
        <dbReference type="ChEBI" id="CHEBI:15378"/>
        <dbReference type="ChEBI" id="CHEBI:29985"/>
        <dbReference type="ChEBI" id="CHEBI:30616"/>
        <dbReference type="ChEBI" id="CHEBI:35235"/>
        <dbReference type="ChEBI" id="CHEBI:43474"/>
        <dbReference type="ChEBI" id="CHEBI:58173"/>
        <dbReference type="ChEBI" id="CHEBI:456216"/>
        <dbReference type="EC" id="6.3.2.2"/>
    </reaction>
</comment>
<protein>
    <recommendedName>
        <fullName evidence="4">Putative glutamate--cysteine ligase 2</fullName>
        <ecNumber evidence="4">6.3.2.2</ecNumber>
    </recommendedName>
    <alternativeName>
        <fullName evidence="4">Gamma-glutamylcysteine synthetase 2</fullName>
        <shortName evidence="4">GCS 2</shortName>
        <shortName evidence="4">Gamma-GCS 2</shortName>
    </alternativeName>
</protein>
<dbReference type="NCBIfam" id="NF010039">
    <property type="entry name" value="PRK13515.1"/>
    <property type="match status" value="1"/>
</dbReference>
<dbReference type="InterPro" id="IPR011793">
    <property type="entry name" value="YbdK"/>
</dbReference>
<evidence type="ECO:0000313" key="6">
    <source>
        <dbReference type="EMBL" id="SDE60252.1"/>
    </source>
</evidence>
<evidence type="ECO:0000256" key="4">
    <source>
        <dbReference type="HAMAP-Rule" id="MF_01609"/>
    </source>
</evidence>
<keyword evidence="8" id="KW-1185">Reference proteome</keyword>
<reference evidence="6 7" key="1">
    <citation type="submission" date="2016-10" db="EMBL/GenBank/DDBJ databases">
        <authorList>
            <person name="de Groot N.N."/>
        </authorList>
    </citation>
    <scope>NUCLEOTIDE SEQUENCE [LARGE SCALE GENOMIC DNA]</scope>
    <source>
        <strain evidence="6 7">JCM 10630</strain>
    </source>
</reference>
<evidence type="ECO:0000313" key="5">
    <source>
        <dbReference type="EMBL" id="MDX5990753.1"/>
    </source>
</evidence>
<reference evidence="5 8" key="2">
    <citation type="submission" date="2023-11" db="EMBL/GenBank/DDBJ databases">
        <title>MicrobeMod: A computational toolkit for identifying prokaryotic methylation and restriction-modification with nanopore sequencing.</title>
        <authorList>
            <person name="Crits-Christoph A."/>
            <person name="Kang S.C."/>
            <person name="Lee H."/>
            <person name="Ostrov N."/>
        </authorList>
    </citation>
    <scope>NUCLEOTIDE SEQUENCE [LARGE SCALE GENOMIC DNA]</scope>
    <source>
        <strain evidence="5 8">ATCC BAA-571</strain>
    </source>
</reference>
<dbReference type="OrthoDB" id="9769628at2"/>
<keyword evidence="3 4" id="KW-0067">ATP-binding</keyword>
<dbReference type="PANTHER" id="PTHR36510">
    <property type="entry name" value="GLUTAMATE--CYSTEINE LIGASE 2-RELATED"/>
    <property type="match status" value="1"/>
</dbReference>